<sequence length="187" mass="21879">MDSSRHRFGSRFTKIRYARRENRQSIERRKEGRKREDVDGRFCISIGETPYAFTFGSEAAIPTDTSIPTRRVSLYNPGDNEEELRACFEELEERRDLARIRTAHHQLKVAKYHDNRIRIRRFNPRDLVLKKVISATKTPSSGSLGDKWEGPYIVDSVSMKGAYKLKTEDGTPLRNPWNADHLKKYYQ</sequence>
<reference evidence="1" key="1">
    <citation type="journal article" date="2022" name="Plant J.">
        <title>Strategies of tolerance reflected in two North American maple genomes.</title>
        <authorList>
            <person name="McEvoy S.L."/>
            <person name="Sezen U.U."/>
            <person name="Trouern-Trend A."/>
            <person name="McMahon S.M."/>
            <person name="Schaberg P.G."/>
            <person name="Yang J."/>
            <person name="Wegrzyn J.L."/>
            <person name="Swenson N.G."/>
        </authorList>
    </citation>
    <scope>NUCLEOTIDE SEQUENCE</scope>
    <source>
        <strain evidence="1">NS2018</strain>
    </source>
</reference>
<name>A0AA39RLA9_ACESA</name>
<keyword evidence="2" id="KW-1185">Reference proteome</keyword>
<reference evidence="1" key="2">
    <citation type="submission" date="2023-06" db="EMBL/GenBank/DDBJ databases">
        <authorList>
            <person name="Swenson N.G."/>
            <person name="Wegrzyn J.L."/>
            <person name="Mcevoy S.L."/>
        </authorList>
    </citation>
    <scope>NUCLEOTIDE SEQUENCE</scope>
    <source>
        <strain evidence="1">NS2018</strain>
        <tissue evidence="1">Leaf</tissue>
    </source>
</reference>
<organism evidence="1 2">
    <name type="scientific">Acer saccharum</name>
    <name type="common">Sugar maple</name>
    <dbReference type="NCBI Taxonomy" id="4024"/>
    <lineage>
        <taxon>Eukaryota</taxon>
        <taxon>Viridiplantae</taxon>
        <taxon>Streptophyta</taxon>
        <taxon>Embryophyta</taxon>
        <taxon>Tracheophyta</taxon>
        <taxon>Spermatophyta</taxon>
        <taxon>Magnoliopsida</taxon>
        <taxon>eudicotyledons</taxon>
        <taxon>Gunneridae</taxon>
        <taxon>Pentapetalae</taxon>
        <taxon>rosids</taxon>
        <taxon>malvids</taxon>
        <taxon>Sapindales</taxon>
        <taxon>Sapindaceae</taxon>
        <taxon>Hippocastanoideae</taxon>
        <taxon>Acereae</taxon>
        <taxon>Acer</taxon>
    </lineage>
</organism>
<comment type="caution">
    <text evidence="1">The sequence shown here is derived from an EMBL/GenBank/DDBJ whole genome shotgun (WGS) entry which is preliminary data.</text>
</comment>
<dbReference type="EMBL" id="JAUESC010000386">
    <property type="protein sequence ID" value="KAK0575421.1"/>
    <property type="molecule type" value="Genomic_DNA"/>
</dbReference>
<accession>A0AA39RLA9</accession>
<gene>
    <name evidence="1" type="ORF">LWI29_000226</name>
</gene>
<dbReference type="AlphaFoldDB" id="A0AA39RLA9"/>
<protein>
    <recommendedName>
        <fullName evidence="3">Reverse transcriptase domain-containing protein</fullName>
    </recommendedName>
</protein>
<dbReference type="PANTHER" id="PTHR48475">
    <property type="entry name" value="RIBONUCLEASE H"/>
    <property type="match status" value="1"/>
</dbReference>
<evidence type="ECO:0000313" key="2">
    <source>
        <dbReference type="Proteomes" id="UP001168877"/>
    </source>
</evidence>
<dbReference type="Proteomes" id="UP001168877">
    <property type="component" value="Unassembled WGS sequence"/>
</dbReference>
<evidence type="ECO:0000313" key="1">
    <source>
        <dbReference type="EMBL" id="KAK0575421.1"/>
    </source>
</evidence>
<evidence type="ECO:0008006" key="3">
    <source>
        <dbReference type="Google" id="ProtNLM"/>
    </source>
</evidence>
<proteinExistence type="predicted"/>
<dbReference type="PANTHER" id="PTHR48475:SF2">
    <property type="entry name" value="RIBONUCLEASE H"/>
    <property type="match status" value="1"/>
</dbReference>